<dbReference type="Gene3D" id="3.40.50.1010">
    <property type="entry name" value="5'-nuclease"/>
    <property type="match status" value="1"/>
</dbReference>
<organism evidence="9 10">
    <name type="scientific">Pedobacter ginsenosidimutans</name>
    <dbReference type="NCBI Taxonomy" id="687842"/>
    <lineage>
        <taxon>Bacteria</taxon>
        <taxon>Pseudomonadati</taxon>
        <taxon>Bacteroidota</taxon>
        <taxon>Sphingobacteriia</taxon>
        <taxon>Sphingobacteriales</taxon>
        <taxon>Sphingobacteriaceae</taxon>
        <taxon>Pedobacter</taxon>
    </lineage>
</organism>
<dbReference type="Pfam" id="PF01850">
    <property type="entry name" value="PIN"/>
    <property type="match status" value="1"/>
</dbReference>
<dbReference type="GO" id="GO:0004518">
    <property type="term" value="F:nuclease activity"/>
    <property type="evidence" value="ECO:0007669"/>
    <property type="project" value="UniProtKB-KW"/>
</dbReference>
<dbReference type="PANTHER" id="PTHR33653:SF1">
    <property type="entry name" value="RIBONUCLEASE VAPC2"/>
    <property type="match status" value="1"/>
</dbReference>
<keyword evidence="6" id="KW-0460">Magnesium</keyword>
<dbReference type="OrthoDB" id="5368631at2"/>
<comment type="cofactor">
    <cofactor evidence="1">
        <name>Mg(2+)</name>
        <dbReference type="ChEBI" id="CHEBI:18420"/>
    </cofactor>
</comment>
<dbReference type="GO" id="GO:0046872">
    <property type="term" value="F:metal ion binding"/>
    <property type="evidence" value="ECO:0007669"/>
    <property type="project" value="UniProtKB-KW"/>
</dbReference>
<evidence type="ECO:0000256" key="2">
    <source>
        <dbReference type="ARBA" id="ARBA00022649"/>
    </source>
</evidence>
<evidence type="ECO:0000313" key="9">
    <source>
        <dbReference type="EMBL" id="KRT16648.1"/>
    </source>
</evidence>
<dbReference type="GO" id="GO:0016787">
    <property type="term" value="F:hydrolase activity"/>
    <property type="evidence" value="ECO:0007669"/>
    <property type="project" value="UniProtKB-KW"/>
</dbReference>
<dbReference type="InterPro" id="IPR029060">
    <property type="entry name" value="PIN-like_dom_sf"/>
</dbReference>
<keyword evidence="3" id="KW-0540">Nuclease</keyword>
<protein>
    <recommendedName>
        <fullName evidence="8">PIN domain-containing protein</fullName>
    </recommendedName>
</protein>
<dbReference type="STRING" id="687842.ASU31_07480"/>
<gene>
    <name evidence="9" type="ORF">ASU31_07480</name>
</gene>
<sequence>MVLCDTNILIHAFNGNTTTIEALEEIGFANIVLSSITTMELLQGMGNKAELVQMKKKIKYYDIIHFDSHISQKSIELIEGFKLSHHLQIPDAIIGATAIVNEIELFTYNKKDFDFMPNITLY</sequence>
<keyword evidence="10" id="KW-1185">Reference proteome</keyword>
<evidence type="ECO:0000313" key="10">
    <source>
        <dbReference type="Proteomes" id="UP000051950"/>
    </source>
</evidence>
<keyword evidence="2" id="KW-1277">Toxin-antitoxin system</keyword>
<dbReference type="EMBL" id="LMZQ01000004">
    <property type="protein sequence ID" value="KRT16648.1"/>
    <property type="molecule type" value="Genomic_DNA"/>
</dbReference>
<evidence type="ECO:0000259" key="8">
    <source>
        <dbReference type="Pfam" id="PF01850"/>
    </source>
</evidence>
<dbReference type="InterPro" id="IPR002716">
    <property type="entry name" value="PIN_dom"/>
</dbReference>
<dbReference type="PANTHER" id="PTHR33653">
    <property type="entry name" value="RIBONUCLEASE VAPC2"/>
    <property type="match status" value="1"/>
</dbReference>
<dbReference type="InterPro" id="IPR050556">
    <property type="entry name" value="Type_II_TA_system_RNase"/>
</dbReference>
<reference evidence="9 10" key="1">
    <citation type="submission" date="2015-11" db="EMBL/GenBank/DDBJ databases">
        <title>Sequence of Pedobacter ginsenosidimutans.</title>
        <authorList>
            <person name="Carson E."/>
            <person name="Keyser V."/>
            <person name="Newman J."/>
            <person name="Miller J."/>
        </authorList>
    </citation>
    <scope>NUCLEOTIDE SEQUENCE [LARGE SCALE GENOMIC DNA]</scope>
    <source>
        <strain evidence="9 10">KACC 14530</strain>
    </source>
</reference>
<dbReference type="CDD" id="cd18741">
    <property type="entry name" value="PIN_VapC4-5_FitB-like"/>
    <property type="match status" value="1"/>
</dbReference>
<dbReference type="SUPFAM" id="SSF88723">
    <property type="entry name" value="PIN domain-like"/>
    <property type="match status" value="1"/>
</dbReference>
<keyword evidence="4" id="KW-0479">Metal-binding</keyword>
<accession>A0A0T5VS45</accession>
<evidence type="ECO:0000256" key="1">
    <source>
        <dbReference type="ARBA" id="ARBA00001946"/>
    </source>
</evidence>
<evidence type="ECO:0000256" key="3">
    <source>
        <dbReference type="ARBA" id="ARBA00022722"/>
    </source>
</evidence>
<proteinExistence type="inferred from homology"/>
<evidence type="ECO:0000256" key="4">
    <source>
        <dbReference type="ARBA" id="ARBA00022723"/>
    </source>
</evidence>
<comment type="caution">
    <text evidence="9">The sequence shown here is derived from an EMBL/GenBank/DDBJ whole genome shotgun (WGS) entry which is preliminary data.</text>
</comment>
<evidence type="ECO:0000256" key="6">
    <source>
        <dbReference type="ARBA" id="ARBA00022842"/>
    </source>
</evidence>
<comment type="similarity">
    <text evidence="7">Belongs to the PINc/VapC protein family.</text>
</comment>
<evidence type="ECO:0000256" key="7">
    <source>
        <dbReference type="ARBA" id="ARBA00038093"/>
    </source>
</evidence>
<evidence type="ECO:0000256" key="5">
    <source>
        <dbReference type="ARBA" id="ARBA00022801"/>
    </source>
</evidence>
<keyword evidence="5" id="KW-0378">Hydrolase</keyword>
<dbReference type="AlphaFoldDB" id="A0A0T5VS45"/>
<name>A0A0T5VS45_9SPHI</name>
<dbReference type="Proteomes" id="UP000051950">
    <property type="component" value="Unassembled WGS sequence"/>
</dbReference>
<feature type="domain" description="PIN" evidence="8">
    <location>
        <begin position="2"/>
        <end position="111"/>
    </location>
</feature>